<evidence type="ECO:0000256" key="9">
    <source>
        <dbReference type="SAM" id="SignalP"/>
    </source>
</evidence>
<evidence type="ECO:0000256" key="1">
    <source>
        <dbReference type="ARBA" id="ARBA00004479"/>
    </source>
</evidence>
<gene>
    <name evidence="12" type="ORF">Acr_00g0014210</name>
</gene>
<name>A0A7J0DA97_9ERIC</name>
<dbReference type="Pfam" id="PF08263">
    <property type="entry name" value="LRRNT_2"/>
    <property type="match status" value="2"/>
</dbReference>
<dbReference type="PANTHER" id="PTHR48063:SF16">
    <property type="entry name" value="LRR RECEPTOR-LIKE SERINE_THREONINE-PROTEIN KINASE GSO1"/>
    <property type="match status" value="1"/>
</dbReference>
<evidence type="ECO:0000256" key="4">
    <source>
        <dbReference type="ARBA" id="ARBA00022729"/>
    </source>
</evidence>
<dbReference type="AlphaFoldDB" id="A0A7J0DA97"/>
<keyword evidence="5" id="KW-0677">Repeat</keyword>
<keyword evidence="6" id="KW-1133">Transmembrane helix</keyword>
<comment type="subcellular location">
    <subcellularLocation>
        <location evidence="1">Membrane</location>
        <topology evidence="1">Single-pass type I membrane protein</topology>
    </subcellularLocation>
</comment>
<feature type="domain" description="Leucine-rich repeat-containing N-terminal plant-type" evidence="10">
    <location>
        <begin position="37"/>
        <end position="72"/>
    </location>
</feature>
<dbReference type="InterPro" id="IPR055414">
    <property type="entry name" value="LRR_R13L4/SHOC2-like"/>
</dbReference>
<dbReference type="OrthoDB" id="1060944at2759"/>
<dbReference type="InterPro" id="IPR032675">
    <property type="entry name" value="LRR_dom_sf"/>
</dbReference>
<evidence type="ECO:0000313" key="12">
    <source>
        <dbReference type="EMBL" id="GFS30806.1"/>
    </source>
</evidence>
<evidence type="ECO:0000259" key="11">
    <source>
        <dbReference type="Pfam" id="PF23598"/>
    </source>
</evidence>
<dbReference type="Proteomes" id="UP000585474">
    <property type="component" value="Unassembled WGS sequence"/>
</dbReference>
<feature type="chain" id="PRO_5029905151" description="Leucine-rich repeat-containing N-terminal plant-type domain-containing protein" evidence="9">
    <location>
        <begin position="27"/>
        <end position="407"/>
    </location>
</feature>
<evidence type="ECO:0000256" key="7">
    <source>
        <dbReference type="ARBA" id="ARBA00023136"/>
    </source>
</evidence>
<dbReference type="EMBL" id="BJWL01000131">
    <property type="protein sequence ID" value="GFS30806.1"/>
    <property type="molecule type" value="Genomic_DNA"/>
</dbReference>
<dbReference type="Gene3D" id="3.80.10.10">
    <property type="entry name" value="Ribonuclease Inhibitor"/>
    <property type="match status" value="2"/>
</dbReference>
<dbReference type="GO" id="GO:0016020">
    <property type="term" value="C:membrane"/>
    <property type="evidence" value="ECO:0007669"/>
    <property type="project" value="UniProtKB-SubCell"/>
</dbReference>
<evidence type="ECO:0008006" key="14">
    <source>
        <dbReference type="Google" id="ProtNLM"/>
    </source>
</evidence>
<evidence type="ECO:0000256" key="6">
    <source>
        <dbReference type="ARBA" id="ARBA00022989"/>
    </source>
</evidence>
<proteinExistence type="predicted"/>
<evidence type="ECO:0000256" key="8">
    <source>
        <dbReference type="ARBA" id="ARBA00023180"/>
    </source>
</evidence>
<protein>
    <recommendedName>
        <fullName evidence="14">Leucine-rich repeat-containing N-terminal plant-type domain-containing protein</fullName>
    </recommendedName>
</protein>
<keyword evidence="7" id="KW-0472">Membrane</keyword>
<accession>A0A7J0DA97</accession>
<keyword evidence="3" id="KW-0812">Transmembrane</keyword>
<feature type="domain" description="Leucine-rich repeat-containing N-terminal plant-type" evidence="10">
    <location>
        <begin position="305"/>
        <end position="341"/>
    </location>
</feature>
<dbReference type="InterPro" id="IPR013210">
    <property type="entry name" value="LRR_N_plant-typ"/>
</dbReference>
<sequence>MTSIKFSIQYLLLVFLFTIKLGSCNGTNLNFSCIDIERKALLIFKQGLTDPSNRLSSWVGDDCCRWEGIRCSPETRHVLKLTLSLIGGHLSRKLGKLCNLKTLALSMNNISSELTEFVDGFSSCANVSLESLELGYNGLVGFLPKSWERLTSLKRLILWDNSFIGSIPQSIGNLTSLNELYLANNQMNGTIPESFGQLSALSTVDMSGNPWNAVITEAQLFNLTSLRELYISSTSPKTTLVFNWTRPVEVHSDAESRDSSLPTLVSRIAFHVKTVQCLLSGVFYLETIKLTSCYNNVINNGCFETEKKALLKFKEGLTDPLGHLSSWVGENCFTWRGVRCNNRTGNVINHKLRNQFPDSYDRNGIDGGLEGEIIPTLLNLKYLTYSDLSMNNFGGIRIPNSLDPSRS</sequence>
<comment type="caution">
    <text evidence="12">The sequence shown here is derived from an EMBL/GenBank/DDBJ whole genome shotgun (WGS) entry which is preliminary data.</text>
</comment>
<feature type="domain" description="Disease resistance R13L4/SHOC-2-like LRR" evidence="11">
    <location>
        <begin position="78"/>
        <end position="265"/>
    </location>
</feature>
<keyword evidence="13" id="KW-1185">Reference proteome</keyword>
<dbReference type="FunFam" id="3.80.10.10:FF:000041">
    <property type="entry name" value="LRR receptor-like serine/threonine-protein kinase ERECTA"/>
    <property type="match status" value="1"/>
</dbReference>
<evidence type="ECO:0000256" key="3">
    <source>
        <dbReference type="ARBA" id="ARBA00022692"/>
    </source>
</evidence>
<evidence type="ECO:0000256" key="5">
    <source>
        <dbReference type="ARBA" id="ARBA00022737"/>
    </source>
</evidence>
<dbReference type="PANTHER" id="PTHR48063">
    <property type="entry name" value="LRR RECEPTOR-LIKE KINASE"/>
    <property type="match status" value="1"/>
</dbReference>
<keyword evidence="4 9" id="KW-0732">Signal</keyword>
<dbReference type="Pfam" id="PF23598">
    <property type="entry name" value="LRR_14"/>
    <property type="match status" value="1"/>
</dbReference>
<evidence type="ECO:0000259" key="10">
    <source>
        <dbReference type="Pfam" id="PF08263"/>
    </source>
</evidence>
<feature type="signal peptide" evidence="9">
    <location>
        <begin position="1"/>
        <end position="26"/>
    </location>
</feature>
<dbReference type="SUPFAM" id="SSF52058">
    <property type="entry name" value="L domain-like"/>
    <property type="match status" value="1"/>
</dbReference>
<evidence type="ECO:0000256" key="2">
    <source>
        <dbReference type="ARBA" id="ARBA00022614"/>
    </source>
</evidence>
<keyword evidence="8" id="KW-0325">Glycoprotein</keyword>
<organism evidence="12 13">
    <name type="scientific">Actinidia rufa</name>
    <dbReference type="NCBI Taxonomy" id="165716"/>
    <lineage>
        <taxon>Eukaryota</taxon>
        <taxon>Viridiplantae</taxon>
        <taxon>Streptophyta</taxon>
        <taxon>Embryophyta</taxon>
        <taxon>Tracheophyta</taxon>
        <taxon>Spermatophyta</taxon>
        <taxon>Magnoliopsida</taxon>
        <taxon>eudicotyledons</taxon>
        <taxon>Gunneridae</taxon>
        <taxon>Pentapetalae</taxon>
        <taxon>asterids</taxon>
        <taxon>Ericales</taxon>
        <taxon>Actinidiaceae</taxon>
        <taxon>Actinidia</taxon>
    </lineage>
</organism>
<evidence type="ECO:0000313" key="13">
    <source>
        <dbReference type="Proteomes" id="UP000585474"/>
    </source>
</evidence>
<dbReference type="InterPro" id="IPR046956">
    <property type="entry name" value="RLP23-like"/>
</dbReference>
<keyword evidence="2" id="KW-0433">Leucine-rich repeat</keyword>
<reference evidence="13" key="1">
    <citation type="submission" date="2019-07" db="EMBL/GenBank/DDBJ databases">
        <title>De Novo Assembly of kiwifruit Actinidia rufa.</title>
        <authorList>
            <person name="Sugita-Konishi S."/>
            <person name="Sato K."/>
            <person name="Mori E."/>
            <person name="Abe Y."/>
            <person name="Kisaki G."/>
            <person name="Hamano K."/>
            <person name="Suezawa K."/>
            <person name="Otani M."/>
            <person name="Fukuda T."/>
            <person name="Manabe T."/>
            <person name="Gomi K."/>
            <person name="Tabuchi M."/>
            <person name="Akimitsu K."/>
            <person name="Kataoka I."/>
        </authorList>
    </citation>
    <scope>NUCLEOTIDE SEQUENCE [LARGE SCALE GENOMIC DNA]</scope>
    <source>
        <strain evidence="13">cv. Fuchu</strain>
    </source>
</reference>